<gene>
    <name evidence="6" type="ORF">AARE701A_LOCUS20179</name>
</gene>
<feature type="region of interest" description="Disordered" evidence="4">
    <location>
        <begin position="686"/>
        <end position="726"/>
    </location>
</feature>
<dbReference type="InterPro" id="IPR038765">
    <property type="entry name" value="Papain-like_cys_pep_sf"/>
</dbReference>
<feature type="compositionally biased region" description="Basic residues" evidence="4">
    <location>
        <begin position="522"/>
        <end position="532"/>
    </location>
</feature>
<dbReference type="GO" id="GO:0006508">
    <property type="term" value="P:proteolysis"/>
    <property type="evidence" value="ECO:0007669"/>
    <property type="project" value="UniProtKB-KW"/>
</dbReference>
<feature type="region of interest" description="Disordered" evidence="4">
    <location>
        <begin position="508"/>
        <end position="536"/>
    </location>
</feature>
<comment type="similarity">
    <text evidence="1">Belongs to the peptidase C48 family.</text>
</comment>
<evidence type="ECO:0000256" key="2">
    <source>
        <dbReference type="ARBA" id="ARBA00022670"/>
    </source>
</evidence>
<keyword evidence="3" id="KW-0378">Hydrolase</keyword>
<reference evidence="6" key="1">
    <citation type="submission" date="2021-01" db="EMBL/GenBank/DDBJ databases">
        <authorList>
            <person name="Bezrukov I."/>
        </authorList>
    </citation>
    <scope>NUCLEOTIDE SEQUENCE</scope>
</reference>
<proteinExistence type="inferred from homology"/>
<evidence type="ECO:0000259" key="5">
    <source>
        <dbReference type="PROSITE" id="PS50600"/>
    </source>
</evidence>
<evidence type="ECO:0000313" key="7">
    <source>
        <dbReference type="Proteomes" id="UP000682877"/>
    </source>
</evidence>
<name>A0A8S2AX29_ARAAE</name>
<protein>
    <recommendedName>
        <fullName evidence="5">Ubiquitin-like protease family profile domain-containing protein</fullName>
    </recommendedName>
</protein>
<dbReference type="Proteomes" id="UP000682877">
    <property type="component" value="Chromosome 7"/>
</dbReference>
<feature type="region of interest" description="Disordered" evidence="4">
    <location>
        <begin position="561"/>
        <end position="580"/>
    </location>
</feature>
<evidence type="ECO:0000256" key="4">
    <source>
        <dbReference type="SAM" id="MobiDB-lite"/>
    </source>
</evidence>
<dbReference type="PANTHER" id="PTHR48449:SF2">
    <property type="entry name" value="UBIQUITIN-LIKE PROTEASE FAMILY PROFILE DOMAIN-CONTAINING PROTEIN"/>
    <property type="match status" value="1"/>
</dbReference>
<evidence type="ECO:0000256" key="3">
    <source>
        <dbReference type="ARBA" id="ARBA00022801"/>
    </source>
</evidence>
<dbReference type="PROSITE" id="PS50600">
    <property type="entry name" value="ULP_PROTEASE"/>
    <property type="match status" value="1"/>
</dbReference>
<dbReference type="Pfam" id="PF09331">
    <property type="entry name" value="DUF1985"/>
    <property type="match status" value="1"/>
</dbReference>
<evidence type="ECO:0000256" key="1">
    <source>
        <dbReference type="ARBA" id="ARBA00005234"/>
    </source>
</evidence>
<dbReference type="PANTHER" id="PTHR48449">
    <property type="entry name" value="DUF1985 DOMAIN-CONTAINING PROTEIN"/>
    <property type="match status" value="1"/>
</dbReference>
<dbReference type="InterPro" id="IPR015410">
    <property type="entry name" value="DUF1985"/>
</dbReference>
<keyword evidence="2" id="KW-0645">Protease</keyword>
<keyword evidence="7" id="KW-1185">Reference proteome</keyword>
<accession>A0A8S2AX29</accession>
<dbReference type="GO" id="GO:0008234">
    <property type="term" value="F:cysteine-type peptidase activity"/>
    <property type="evidence" value="ECO:0007669"/>
    <property type="project" value="InterPro"/>
</dbReference>
<dbReference type="EMBL" id="LR999457">
    <property type="protein sequence ID" value="CAE6206529.1"/>
    <property type="molecule type" value="Genomic_DNA"/>
</dbReference>
<feature type="domain" description="Ubiquitin-like protease family profile" evidence="5">
    <location>
        <begin position="712"/>
        <end position="899"/>
    </location>
</feature>
<organism evidence="6 7">
    <name type="scientific">Arabidopsis arenosa</name>
    <name type="common">Sand rock-cress</name>
    <name type="synonym">Cardaminopsis arenosa</name>
    <dbReference type="NCBI Taxonomy" id="38785"/>
    <lineage>
        <taxon>Eukaryota</taxon>
        <taxon>Viridiplantae</taxon>
        <taxon>Streptophyta</taxon>
        <taxon>Embryophyta</taxon>
        <taxon>Tracheophyta</taxon>
        <taxon>Spermatophyta</taxon>
        <taxon>Magnoliopsida</taxon>
        <taxon>eudicotyledons</taxon>
        <taxon>Gunneridae</taxon>
        <taxon>Pentapetalae</taxon>
        <taxon>rosids</taxon>
        <taxon>malvids</taxon>
        <taxon>Brassicales</taxon>
        <taxon>Brassicaceae</taxon>
        <taxon>Camelineae</taxon>
        <taxon>Arabidopsis</taxon>
    </lineage>
</organism>
<sequence>MTDPTLPMRLFREGSEPNGERVQSYSELGYIDEIANSLTPGDMEILKKSQFGKVFDLPEGAAYSGKLIHFLLTRQLVVSKKNEIWFIFGGSPIRFSISEFERLTGLNCSKPPAVKERKSKRKLMPGKYWYKLFDRGDVSVEWVVGRLKKHLVEDQDMRLRYAVLALIDGVLCPTSGRTKISPLHAEMSENLEIFLNHPWGTTSFMLTLKSIRARGADKLMRKSTTIQGFPHALTLLLLHCVPVIRELQFPEVDEEGDSEMEDSDSEIERLWSLKLDIVWKVDKKALRNVPSILSGDVNGDPFATGWLEDEADPCVDHLLELVREHQHFAASLFLGGLVPDSLPDDRNDNSDVCSAHDTIDDSTLDHQNGCVGSSKKRKGKGKFHSADGLKQYVDQNDKRMEKRVLKAIADSEARMTKLITEALRGVGNLNVIDLRDVAGNAEQSKKDGVSGEEGVDGSVEKGKKTGENCQKVVFSSDDTGVSGSLTRTENASGFVESVLGNVLSELNDASSLPPMPASHSAAGRKKRKRGKPKTVYSGADDTVCEDLGVHGACVGAQTEDVTQENTDEPADTAKNVDPETDLHRPDAFEDSEHTHIPSLLVSDFDVAAAATIITVPQSYLRITDGSELDTLHLETNLGDKAVNADSAAFVEDDLGDASMLLESEACCVILTGLLPEENLLKPLEPALQLPDPPTGTINEQEVVSKRSSHNPLHTSEEVLSKRSSPNSLHTSEVMDIFINSIRIDCQAKSSILKRQEVAFFDSTFVYELFKHYPKFSKTTEKGMYEFDHDLLECTPTGHQRVYLPFLCDKQHWVALFLDMKDWKMVVLDCFTGLWREPKLKNVLLPLAEMLPYLFRFASKKSGEKKCYIKPFVVYREKEIPQACFVRHSGVMAAHLIEAHAHGGIDACKRVKVVDVFTAAKKYMIAAYELANGTV</sequence>
<evidence type="ECO:0000313" key="6">
    <source>
        <dbReference type="EMBL" id="CAE6206529.1"/>
    </source>
</evidence>
<dbReference type="SUPFAM" id="SSF54001">
    <property type="entry name" value="Cysteine proteinases"/>
    <property type="match status" value="1"/>
</dbReference>
<feature type="region of interest" description="Disordered" evidence="4">
    <location>
        <begin position="441"/>
        <end position="463"/>
    </location>
</feature>
<dbReference type="Gene3D" id="3.40.395.10">
    <property type="entry name" value="Adenoviral Proteinase, Chain A"/>
    <property type="match status" value="1"/>
</dbReference>
<dbReference type="InterPro" id="IPR003653">
    <property type="entry name" value="Peptidase_C48_C"/>
</dbReference>
<feature type="compositionally biased region" description="Acidic residues" evidence="4">
    <location>
        <begin position="561"/>
        <end position="570"/>
    </location>
</feature>
<dbReference type="AlphaFoldDB" id="A0A8S2AX29"/>
<dbReference type="Pfam" id="PF02902">
    <property type="entry name" value="Peptidase_C48"/>
    <property type="match status" value="1"/>
</dbReference>